<feature type="compositionally biased region" description="Basic residues" evidence="1">
    <location>
        <begin position="103"/>
        <end position="128"/>
    </location>
</feature>
<sequence>MTGTTSYVTNTIWSGRTLLQQLELDNGGKKAWQTFQYETGTDRLMQSKVDVYGSTTGPAKESNYSYDQIGNVKSIADTAGAGTPDLQCFGYDYQNRMTESWTRRPRRPRPPRPARSAARSRSRARARRPVTPLPAPRPWAVRRRTGTRTPSTRSATA</sequence>
<dbReference type="Gene3D" id="2.180.10.10">
    <property type="entry name" value="RHS repeat-associated core"/>
    <property type="match status" value="1"/>
</dbReference>
<keyword evidence="3" id="KW-1185">Reference proteome</keyword>
<evidence type="ECO:0000313" key="2">
    <source>
        <dbReference type="EMBL" id="MEJ8644384.1"/>
    </source>
</evidence>
<comment type="caution">
    <text evidence="2">The sequence shown here is derived from an EMBL/GenBank/DDBJ whole genome shotgun (WGS) entry which is preliminary data.</text>
</comment>
<evidence type="ECO:0000256" key="1">
    <source>
        <dbReference type="SAM" id="MobiDB-lite"/>
    </source>
</evidence>
<feature type="region of interest" description="Disordered" evidence="1">
    <location>
        <begin position="97"/>
        <end position="157"/>
    </location>
</feature>
<name>A0ABU8U929_9ACTN</name>
<dbReference type="EMBL" id="JBBKAM010000002">
    <property type="protein sequence ID" value="MEJ8644384.1"/>
    <property type="molecule type" value="Genomic_DNA"/>
</dbReference>
<evidence type="ECO:0008006" key="4">
    <source>
        <dbReference type="Google" id="ProtNLM"/>
    </source>
</evidence>
<evidence type="ECO:0000313" key="3">
    <source>
        <dbReference type="Proteomes" id="UP001382904"/>
    </source>
</evidence>
<accession>A0ABU8U929</accession>
<proteinExistence type="predicted"/>
<feature type="compositionally biased region" description="Low complexity" evidence="1">
    <location>
        <begin position="147"/>
        <end position="157"/>
    </location>
</feature>
<gene>
    <name evidence="2" type="ORF">WKI68_29850</name>
</gene>
<reference evidence="2 3" key="1">
    <citation type="submission" date="2024-03" db="EMBL/GenBank/DDBJ databases">
        <title>Novel Streptomyces species of biotechnological and ecological value are a feature of Machair soil.</title>
        <authorList>
            <person name="Prole J.R."/>
            <person name="Goodfellow M."/>
            <person name="Allenby N."/>
            <person name="Ward A.C."/>
        </authorList>
    </citation>
    <scope>NUCLEOTIDE SEQUENCE [LARGE SCALE GENOMIC DNA]</scope>
    <source>
        <strain evidence="2 3">MS1.HAVA.3</strain>
    </source>
</reference>
<dbReference type="Proteomes" id="UP001382904">
    <property type="component" value="Unassembled WGS sequence"/>
</dbReference>
<protein>
    <recommendedName>
        <fullName evidence="4">YD repeat-containing protein</fullName>
    </recommendedName>
</protein>
<organism evidence="2 3">
    <name type="scientific">Streptomyces caledonius</name>
    <dbReference type="NCBI Taxonomy" id="3134107"/>
    <lineage>
        <taxon>Bacteria</taxon>
        <taxon>Bacillati</taxon>
        <taxon>Actinomycetota</taxon>
        <taxon>Actinomycetes</taxon>
        <taxon>Kitasatosporales</taxon>
        <taxon>Streptomycetaceae</taxon>
        <taxon>Streptomyces</taxon>
    </lineage>
</organism>